<evidence type="ECO:0000313" key="3">
    <source>
        <dbReference type="Proteomes" id="UP000236726"/>
    </source>
</evidence>
<keyword evidence="1" id="KW-0812">Transmembrane</keyword>
<protein>
    <submittedName>
        <fullName evidence="2">Uncharacterized protein</fullName>
    </submittedName>
</protein>
<dbReference type="EMBL" id="FNUL01000021">
    <property type="protein sequence ID" value="SEG06065.1"/>
    <property type="molecule type" value="Genomic_DNA"/>
</dbReference>
<dbReference type="RefSeq" id="WP_103953504.1">
    <property type="nucleotide sequence ID" value="NZ_FNUL01000021.1"/>
</dbReference>
<evidence type="ECO:0000313" key="2">
    <source>
        <dbReference type="EMBL" id="SEG06065.1"/>
    </source>
</evidence>
<dbReference type="Proteomes" id="UP000236726">
    <property type="component" value="Unassembled WGS sequence"/>
</dbReference>
<gene>
    <name evidence="2" type="ORF">SAMN05216537_1219</name>
</gene>
<proteinExistence type="predicted"/>
<dbReference type="AlphaFoldDB" id="A0A1H5X3S9"/>
<feature type="transmembrane region" description="Helical" evidence="1">
    <location>
        <begin position="691"/>
        <end position="712"/>
    </location>
</feature>
<accession>A0A1H5X3S9</accession>
<name>A0A1H5X3S9_9FIRM</name>
<reference evidence="2 3" key="1">
    <citation type="submission" date="2016-10" db="EMBL/GenBank/DDBJ databases">
        <authorList>
            <person name="de Groot N.N."/>
        </authorList>
    </citation>
    <scope>NUCLEOTIDE SEQUENCE [LARGE SCALE GENOMIC DNA]</scope>
    <source>
        <strain evidence="2 3">D15d</strain>
    </source>
</reference>
<evidence type="ECO:0000256" key="1">
    <source>
        <dbReference type="SAM" id="Phobius"/>
    </source>
</evidence>
<keyword evidence="1" id="KW-1133">Transmembrane helix</keyword>
<keyword evidence="1" id="KW-0472">Membrane</keyword>
<keyword evidence="3" id="KW-1185">Reference proteome</keyword>
<organism evidence="2 3">
    <name type="scientific">Lachnospira multipara</name>
    <dbReference type="NCBI Taxonomy" id="28051"/>
    <lineage>
        <taxon>Bacteria</taxon>
        <taxon>Bacillati</taxon>
        <taxon>Bacillota</taxon>
        <taxon>Clostridia</taxon>
        <taxon>Lachnospirales</taxon>
        <taxon>Lachnospiraceae</taxon>
        <taxon>Lachnospira</taxon>
    </lineage>
</organism>
<sequence>MFNIEGRLIKSKRLLCLIFTLIFVLTTLVTSVGQASAVGVLGAENDNDNNNTSDETYSITTDYEPVDGEDNSYIVTIKCKPDNYLDRIHCHLTVNMDRHFKCVEESILVDCDDSSTFDMSYYPNGQGYEFCLGDLNSEVTVKFKAVADKASLSEKPTNESLYITQTSYFQIFADWPRSIKIPAIGPVNKRNVVINYYKDKVDDSVDENGNYLYYLGSDTEHFINQEVGSAIKKEDVPNKNTFIPDGYKENAEFATEFDENDEFIVSANGDENVINLVYKEKESYPYSVLYYKDSESDENLLKDISVIGEAEYDSEIPFNLEDAATLIEKFRPVGYTGRYSITYDAEHYTGRIQSFKNGLYNKVKIVYTKGVYPYKIVYYKDSISDGNKLKVVAYDDDSRVLEKEYLSVVPFSEVNKNLSQPEGYNEGVIIEESDTNTGLTITEKDNVINVLYTKKILPYTVNYYVEGEDEPFKTEEGEAEYESEIPYVDKTTDLGEEYEDILKGYDLDGDVEKLNEKGIVTTDPETNVINVTFKLKDVEYLVEYYKEVLDPETKEIKQEKISSYDGVSKYGNEFAYSEDDTQLDDENIINVLVNKEHPGDDYEDLAQKLLAPEKLGLTKEENTVKILYKLIVPEEIAADEDEVKPEEIAADEDEVKPEEVAADEEVIKPLVIEQEVAADSAEVNTADINAIAIRLLCVLMLGSILLVATVILNNKKKSL</sequence>